<evidence type="ECO:0000256" key="1">
    <source>
        <dbReference type="SAM" id="MobiDB-lite"/>
    </source>
</evidence>
<evidence type="ECO:0000313" key="3">
    <source>
        <dbReference type="EMBL" id="MBL6445152.1"/>
    </source>
</evidence>
<evidence type="ECO:0000256" key="2">
    <source>
        <dbReference type="SAM" id="Phobius"/>
    </source>
</evidence>
<feature type="compositionally biased region" description="Basic and acidic residues" evidence="1">
    <location>
        <begin position="203"/>
        <end position="216"/>
    </location>
</feature>
<protein>
    <submittedName>
        <fullName evidence="3">Uncharacterized protein</fullName>
    </submittedName>
</protein>
<feature type="compositionally biased region" description="Basic and acidic residues" evidence="1">
    <location>
        <begin position="328"/>
        <end position="352"/>
    </location>
</feature>
<feature type="compositionally biased region" description="Polar residues" evidence="1">
    <location>
        <begin position="384"/>
        <end position="399"/>
    </location>
</feature>
<sequence>MEKEFAGGVLFDKRKTPLEEEGIYGIPGTKNPNDIHSFLDQNPFLQGHPYFDELLERERLFQGFPRNPDATWEANRELDSVLANPLKNEAESTESAVEKNTKNNNKKAPETTEPQVKEDKVDKPTTPEAKKESEQKAEPEKQTEEDNKTKPPKEEENTVRKPEPEKEKSKQPEAETKEKQVNKPEKDKLPAKQADAIQGGGETGKEAAVEKKEFKAETTGDFMDQLAASKPTDFIQGVQQAPQLVPGIEGKEKETLKDSLPEIDKPTGLPVKGEGTKDQAGKAGAKGSKVGKKPELKSKGGEKPVDVNTQHEVPKGSVIRDAQKANLKGKEGKADPEEAKAVIRRLPADDKGVNTSPGKAPKVKLSGDADPAQNTENKGKSDESVNTELTAHQEQTQNDFGEHDIFPEIEPEKLSPNIELQEIPSLENKGIDPMPEMDAETLAAFNAQAKQQMDEKLGAEKQKQADAYKQMEVDSDKARKDNEKRIEEETASVKASQEGEQKKAQAEVGKQRTAWQAENEKVTADYAKDSETEKASVEKKIDGEVSGANEKVDKEFKTAQKKAEQKKAAAEQEATDEKNSAEKKDKSFWDRAVDAVSSFIDKVKKAINKIFDALRAFVKQVIEAAKKLAKSIIELARKAVVGLIKLYAEVLKKLVSIVLFAFPKLAEKFNALIDKAVDLAVKAVNKLADALKAAVCALLDILGATLDAVLAAYQQVFNMVMSAIEMIAVGLIKIMQGIANLVSSARLSPDHFFGQMSEELLGQDVTKPLPNEYDPIKKGTLKAVTSKSAPDMGQRDAETLDKQTSYHSDQVEADQIVTDAQLDPALMSRLAGMEEGAMVEFGASDDKEHSMEAVKRDAVEAEHDLAAQGPEEKAPEPAAETATTGKTAAQPTGQAMVGPFNSPMERAGYVIGTMKDAVVKWFSENKVAIIAGIIAGIAGVILANILTGGAIMAALPLLMQIIGAYFAAEGIYQAAKHFGGYLGAAWPGNLIEGATKLARGLAVITIELIFALLFGGKATLKGAKTAIKTVSKQGVKGATKAGVKAAKAGVQKSVKETAKAVTDLAKVGKQGAKAVVRNGKVAMKGVRKGFAKGAKTFDDLGQRLSKKLRFKKFRLRVEKRKFMLEGEVNPWVLLASGKIVEVKNKGGKNVGESGEFALKGNNKTVKGRLIGGVEDQSAFVKKLDADPKFNKAMRELAEDGGRVNPDDLFKGMSRVPPEYTDEVLAAIKKFKNTEGIENVVLDLSKRGGNFTLGATFALTFLKRNPKIAALVTNFEESITILGKLRREMDVTLRGNRGWIEFKHWGMFRKKSFITQMVKDVQAGKSVKWMFSNGLGTKKDVLKMVDDLLKDTKYLQKHLKPAERALLNRNRAKIMNSIDVANFHITF</sequence>
<feature type="compositionally biased region" description="Basic and acidic residues" evidence="1">
    <location>
        <begin position="96"/>
        <end position="190"/>
    </location>
</feature>
<feature type="transmembrane region" description="Helical" evidence="2">
    <location>
        <begin position="927"/>
        <end position="946"/>
    </location>
</feature>
<keyword evidence="2" id="KW-0812">Transmembrane</keyword>
<keyword evidence="4" id="KW-1185">Reference proteome</keyword>
<dbReference type="PANTHER" id="PTHR46538:SF3">
    <property type="entry name" value="PROTEIN KINASE DOMAIN-CONTAINING PROTEIN"/>
    <property type="match status" value="1"/>
</dbReference>
<feature type="compositionally biased region" description="Basic and acidic residues" evidence="1">
    <location>
        <begin position="400"/>
        <end position="413"/>
    </location>
</feature>
<accession>A0A937FV82</accession>
<reference evidence="3" key="1">
    <citation type="submission" date="2021-01" db="EMBL/GenBank/DDBJ databases">
        <title>Fulvivirga kasyanovii gen. nov., sp nov., a novel member of the phylum Bacteroidetes isolated from seawater in a mussel farm.</title>
        <authorList>
            <person name="Zhao L.-H."/>
            <person name="Wang Z.-J."/>
        </authorList>
    </citation>
    <scope>NUCLEOTIDE SEQUENCE</scope>
    <source>
        <strain evidence="3">29W222</strain>
    </source>
</reference>
<feature type="region of interest" description="Disordered" evidence="1">
    <location>
        <begin position="241"/>
        <end position="418"/>
    </location>
</feature>
<feature type="compositionally biased region" description="Basic and acidic residues" evidence="1">
    <location>
        <begin position="550"/>
        <end position="583"/>
    </location>
</feature>
<organism evidence="3 4">
    <name type="scientific">Fulvivirga marina</name>
    <dbReference type="NCBI Taxonomy" id="2494733"/>
    <lineage>
        <taxon>Bacteria</taxon>
        <taxon>Pseudomonadati</taxon>
        <taxon>Bacteroidota</taxon>
        <taxon>Cytophagia</taxon>
        <taxon>Cytophagales</taxon>
        <taxon>Fulvivirgaceae</taxon>
        <taxon>Fulvivirga</taxon>
    </lineage>
</organism>
<keyword evidence="2" id="KW-0472">Membrane</keyword>
<feature type="compositionally biased region" description="Basic and acidic residues" evidence="1">
    <location>
        <begin position="249"/>
        <end position="265"/>
    </location>
</feature>
<feature type="region of interest" description="Disordered" evidence="1">
    <location>
        <begin position="448"/>
        <end position="583"/>
    </location>
</feature>
<name>A0A937FV82_9BACT</name>
<feature type="compositionally biased region" description="Basic and acidic residues" evidence="1">
    <location>
        <begin position="452"/>
        <end position="488"/>
    </location>
</feature>
<keyword evidence="2" id="KW-1133">Transmembrane helix</keyword>
<feature type="region of interest" description="Disordered" evidence="1">
    <location>
        <begin position="83"/>
        <end position="216"/>
    </location>
</feature>
<feature type="compositionally biased region" description="Basic and acidic residues" evidence="1">
    <location>
        <begin position="292"/>
        <end position="305"/>
    </location>
</feature>
<dbReference type="InterPro" id="IPR051585">
    <property type="entry name" value="STE20_Ser/Thr_Kinases"/>
</dbReference>
<comment type="caution">
    <text evidence="3">The sequence shown here is derived from an EMBL/GenBank/DDBJ whole genome shotgun (WGS) entry which is preliminary data.</text>
</comment>
<feature type="compositionally biased region" description="Basic and acidic residues" evidence="1">
    <location>
        <begin position="518"/>
        <end position="543"/>
    </location>
</feature>
<gene>
    <name evidence="3" type="ORF">JMN32_02455</name>
</gene>
<feature type="compositionally biased region" description="Low complexity" evidence="1">
    <location>
        <begin position="876"/>
        <end position="890"/>
    </location>
</feature>
<dbReference type="Proteomes" id="UP000614216">
    <property type="component" value="Unassembled WGS sequence"/>
</dbReference>
<dbReference type="EMBL" id="JAEUGD010000004">
    <property type="protein sequence ID" value="MBL6445152.1"/>
    <property type="molecule type" value="Genomic_DNA"/>
</dbReference>
<feature type="region of interest" description="Disordered" evidence="1">
    <location>
        <begin position="780"/>
        <end position="809"/>
    </location>
</feature>
<proteinExistence type="predicted"/>
<dbReference type="RefSeq" id="WP_202854689.1">
    <property type="nucleotide sequence ID" value="NZ_JAEUGD010000004.1"/>
</dbReference>
<feature type="region of interest" description="Disordered" evidence="1">
    <location>
        <begin position="867"/>
        <end position="897"/>
    </location>
</feature>
<feature type="transmembrane region" description="Helical" evidence="2">
    <location>
        <begin position="953"/>
        <end position="972"/>
    </location>
</feature>
<evidence type="ECO:0000313" key="4">
    <source>
        <dbReference type="Proteomes" id="UP000614216"/>
    </source>
</evidence>
<dbReference type="PANTHER" id="PTHR46538">
    <property type="entry name" value="PROTEIN KINASE DOMAIN-CONTAINING PROTEIN"/>
    <property type="match status" value="1"/>
</dbReference>